<dbReference type="AlphaFoldDB" id="A0AAW1Q082"/>
<dbReference type="PANTHER" id="PTHR13748">
    <property type="entry name" value="COBW-RELATED"/>
    <property type="match status" value="1"/>
</dbReference>
<dbReference type="InterPro" id="IPR051316">
    <property type="entry name" value="Zinc-reg_GTPase_activator"/>
</dbReference>
<feature type="domain" description="CobW/HypB/UreG nucleotide-binding" evidence="1">
    <location>
        <begin position="6"/>
        <end position="187"/>
    </location>
</feature>
<dbReference type="PANTHER" id="PTHR13748:SF46">
    <property type="entry name" value="ZINC CHAPERONE YEIR"/>
    <property type="match status" value="1"/>
</dbReference>
<dbReference type="EMBL" id="JALJOR010000006">
    <property type="protein sequence ID" value="KAK9815305.1"/>
    <property type="molecule type" value="Genomic_DNA"/>
</dbReference>
<proteinExistence type="predicted"/>
<name>A0AAW1Q082_9CHLO</name>
<dbReference type="SUPFAM" id="SSF52540">
    <property type="entry name" value="P-loop containing nucleoside triphosphate hydrolases"/>
    <property type="match status" value="1"/>
</dbReference>
<evidence type="ECO:0000313" key="3">
    <source>
        <dbReference type="Proteomes" id="UP001489004"/>
    </source>
</evidence>
<accession>A0AAW1Q082</accession>
<evidence type="ECO:0000259" key="1">
    <source>
        <dbReference type="Pfam" id="PF02492"/>
    </source>
</evidence>
<dbReference type="InterPro" id="IPR027417">
    <property type="entry name" value="P-loop_NTPase"/>
</dbReference>
<keyword evidence="3" id="KW-1185">Reference proteome</keyword>
<dbReference type="Pfam" id="PF02492">
    <property type="entry name" value="cobW"/>
    <property type="match status" value="1"/>
</dbReference>
<sequence>MKLPIPVNIVTGALGVGKTTAIAELLKHKPAVEHWAVVVNEFGEVGIDQAVIEGSTTGDQRSAGFTVREMAGGCMCCTLSGPVGAAIATLVRRVKPDRLVIEPSGLGHPAGLLDLLAGQHLRTALDLKAVICLVEPSQVADPQSVFHQHALFKDQVSVADILIASKTDLASPRALQHFEAWAQQLYPPKMRVETATRGSFALALLDVPRTPLLLPMSTAASMSGSGGSFRQAAQIGVYHSCGWIFSPDDVFNKQHLLHMLAAVQSTVVRVKGVFRVGKDWVIPATNSAGELVLEPIAYCRDSRIEIIAAPTAPAKTLDCLDQEAFLESAQSHQPDCTSSRSSADSTPIVSVQDMELVRAIKLHRWSTVESHLLSLLPRQPG</sequence>
<organism evidence="2 3">
    <name type="scientific">[Myrmecia] bisecta</name>
    <dbReference type="NCBI Taxonomy" id="41462"/>
    <lineage>
        <taxon>Eukaryota</taxon>
        <taxon>Viridiplantae</taxon>
        <taxon>Chlorophyta</taxon>
        <taxon>core chlorophytes</taxon>
        <taxon>Trebouxiophyceae</taxon>
        <taxon>Trebouxiales</taxon>
        <taxon>Trebouxiaceae</taxon>
        <taxon>Myrmecia</taxon>
    </lineage>
</organism>
<dbReference type="Gene3D" id="3.40.50.300">
    <property type="entry name" value="P-loop containing nucleotide triphosphate hydrolases"/>
    <property type="match status" value="1"/>
</dbReference>
<dbReference type="Proteomes" id="UP001489004">
    <property type="component" value="Unassembled WGS sequence"/>
</dbReference>
<gene>
    <name evidence="2" type="ORF">WJX72_001348</name>
</gene>
<protein>
    <recommendedName>
        <fullName evidence="1">CobW/HypB/UreG nucleotide-binding domain-containing protein</fullName>
    </recommendedName>
</protein>
<dbReference type="InterPro" id="IPR003495">
    <property type="entry name" value="CobW/HypB/UreG_nucleotide-bd"/>
</dbReference>
<dbReference type="GO" id="GO:0005737">
    <property type="term" value="C:cytoplasm"/>
    <property type="evidence" value="ECO:0007669"/>
    <property type="project" value="TreeGrafter"/>
</dbReference>
<evidence type="ECO:0000313" key="2">
    <source>
        <dbReference type="EMBL" id="KAK9815305.1"/>
    </source>
</evidence>
<dbReference type="CDD" id="cd03112">
    <property type="entry name" value="CobW-like"/>
    <property type="match status" value="1"/>
</dbReference>
<comment type="caution">
    <text evidence="2">The sequence shown here is derived from an EMBL/GenBank/DDBJ whole genome shotgun (WGS) entry which is preliminary data.</text>
</comment>
<reference evidence="2 3" key="1">
    <citation type="journal article" date="2024" name="Nat. Commun.">
        <title>Phylogenomics reveals the evolutionary origins of lichenization in chlorophyte algae.</title>
        <authorList>
            <person name="Puginier C."/>
            <person name="Libourel C."/>
            <person name="Otte J."/>
            <person name="Skaloud P."/>
            <person name="Haon M."/>
            <person name="Grisel S."/>
            <person name="Petersen M."/>
            <person name="Berrin J.G."/>
            <person name="Delaux P.M."/>
            <person name="Dal Grande F."/>
            <person name="Keller J."/>
        </authorList>
    </citation>
    <scope>NUCLEOTIDE SEQUENCE [LARGE SCALE GENOMIC DNA]</scope>
    <source>
        <strain evidence="2 3">SAG 2043</strain>
    </source>
</reference>